<name>A0A8G2BJS3_9PROT</name>
<protein>
    <submittedName>
        <fullName evidence="1">Uncharacterized protein</fullName>
    </submittedName>
</protein>
<organism evidence="1 2">
    <name type="scientific">Thalassobaculum litoreum DSM 18839</name>
    <dbReference type="NCBI Taxonomy" id="1123362"/>
    <lineage>
        <taxon>Bacteria</taxon>
        <taxon>Pseudomonadati</taxon>
        <taxon>Pseudomonadota</taxon>
        <taxon>Alphaproteobacteria</taxon>
        <taxon>Rhodospirillales</taxon>
        <taxon>Thalassobaculaceae</taxon>
        <taxon>Thalassobaculum</taxon>
    </lineage>
</organism>
<dbReference type="InterPro" id="IPR010982">
    <property type="entry name" value="Lambda_DNA-bd_dom_sf"/>
</dbReference>
<proteinExistence type="predicted"/>
<dbReference type="Gene3D" id="1.10.260.40">
    <property type="entry name" value="lambda repressor-like DNA-binding domains"/>
    <property type="match status" value="1"/>
</dbReference>
<gene>
    <name evidence="1" type="ORF">SAMN05660686_03362</name>
</gene>
<dbReference type="Proteomes" id="UP000198615">
    <property type="component" value="Unassembled WGS sequence"/>
</dbReference>
<sequence>MDDYLTGEALRAALARLNWTRERLAVAAGLGEATVYRMLAQNGAIQARRSSIDKVATALAAEGALDRPKAPGELDPLITVALPAELIRRMPGRFTSLTRLWAQSMETQDLEDLVRRLGGATDRMSSVNVGDDGGLRIGLLGHGLRWASNNMVGRPLMELADQDVAVSASERYWRSIIANEPNLAYCRRGDLEFTVLSVPVRHAGRQAVVSWSELGRPDLWR</sequence>
<evidence type="ECO:0000313" key="2">
    <source>
        <dbReference type="Proteomes" id="UP000198615"/>
    </source>
</evidence>
<dbReference type="RefSeq" id="WP_139189365.1">
    <property type="nucleotide sequence ID" value="NZ_FNBW01000010.1"/>
</dbReference>
<comment type="caution">
    <text evidence="1">The sequence shown here is derived from an EMBL/GenBank/DDBJ whole genome shotgun (WGS) entry which is preliminary data.</text>
</comment>
<dbReference type="AlphaFoldDB" id="A0A8G2BJS3"/>
<keyword evidence="2" id="KW-1185">Reference proteome</keyword>
<dbReference type="EMBL" id="FNBW01000010">
    <property type="protein sequence ID" value="SDG10027.1"/>
    <property type="molecule type" value="Genomic_DNA"/>
</dbReference>
<reference evidence="1 2" key="1">
    <citation type="submission" date="2016-10" db="EMBL/GenBank/DDBJ databases">
        <authorList>
            <person name="Varghese N."/>
            <person name="Submissions S."/>
        </authorList>
    </citation>
    <scope>NUCLEOTIDE SEQUENCE [LARGE SCALE GENOMIC DNA]</scope>
    <source>
        <strain evidence="1 2">DSM 18839</strain>
    </source>
</reference>
<accession>A0A8G2BJS3</accession>
<dbReference type="GO" id="GO:0003677">
    <property type="term" value="F:DNA binding"/>
    <property type="evidence" value="ECO:0007669"/>
    <property type="project" value="InterPro"/>
</dbReference>
<evidence type="ECO:0000313" key="1">
    <source>
        <dbReference type="EMBL" id="SDG10027.1"/>
    </source>
</evidence>